<protein>
    <submittedName>
        <fullName evidence="1">Uncharacterized protein</fullName>
    </submittedName>
</protein>
<dbReference type="AlphaFoldDB" id="X0W4X2"/>
<comment type="caution">
    <text evidence="1">The sequence shown here is derived from an EMBL/GenBank/DDBJ whole genome shotgun (WGS) entry which is preliminary data.</text>
</comment>
<name>X0W4X2_9ZZZZ</name>
<dbReference type="EMBL" id="BARS01034769">
    <property type="protein sequence ID" value="GAG25919.1"/>
    <property type="molecule type" value="Genomic_DNA"/>
</dbReference>
<gene>
    <name evidence="1" type="ORF">S01H1_53675</name>
</gene>
<sequence>MPKAFDSCVKRKGKVRTKKLKNGKYLKICFIDGKSYAGHIHNPKSKALE</sequence>
<organism evidence="1">
    <name type="scientific">marine sediment metagenome</name>
    <dbReference type="NCBI Taxonomy" id="412755"/>
    <lineage>
        <taxon>unclassified sequences</taxon>
        <taxon>metagenomes</taxon>
        <taxon>ecological metagenomes</taxon>
    </lineage>
</organism>
<proteinExistence type="predicted"/>
<reference evidence="1" key="1">
    <citation type="journal article" date="2014" name="Front. Microbiol.">
        <title>High frequency of phylogenetically diverse reductive dehalogenase-homologous genes in deep subseafloor sedimentary metagenomes.</title>
        <authorList>
            <person name="Kawai M."/>
            <person name="Futagami T."/>
            <person name="Toyoda A."/>
            <person name="Takaki Y."/>
            <person name="Nishi S."/>
            <person name="Hori S."/>
            <person name="Arai W."/>
            <person name="Tsubouchi T."/>
            <person name="Morono Y."/>
            <person name="Uchiyama I."/>
            <person name="Ito T."/>
            <person name="Fujiyama A."/>
            <person name="Inagaki F."/>
            <person name="Takami H."/>
        </authorList>
    </citation>
    <scope>NUCLEOTIDE SEQUENCE</scope>
    <source>
        <strain evidence="1">Expedition CK06-06</strain>
    </source>
</reference>
<accession>X0W4X2</accession>
<evidence type="ECO:0000313" key="1">
    <source>
        <dbReference type="EMBL" id="GAG25919.1"/>
    </source>
</evidence>